<protein>
    <submittedName>
        <fullName evidence="2">Uncharacterized protein</fullName>
    </submittedName>
</protein>
<evidence type="ECO:0000313" key="2">
    <source>
        <dbReference type="EMBL" id="EUA71020.1"/>
    </source>
</evidence>
<feature type="region of interest" description="Disordered" evidence="1">
    <location>
        <begin position="14"/>
        <end position="38"/>
    </location>
</feature>
<evidence type="ECO:0000256" key="1">
    <source>
        <dbReference type="SAM" id="MobiDB-lite"/>
    </source>
</evidence>
<sequence length="38" mass="3975">MSITSLTVTQFTLESDDAPGDAQKSSESVGGFGVDRIK</sequence>
<evidence type="ECO:0000313" key="3">
    <source>
        <dbReference type="Proteomes" id="UP000023351"/>
    </source>
</evidence>
<reference evidence="2 3" key="1">
    <citation type="submission" date="2013-12" db="EMBL/GenBank/DDBJ databases">
        <authorList>
            <person name="Zelazny A."/>
            <person name="Olivier K."/>
            <person name="Holland S."/>
            <person name="Lenaerts A."/>
            <person name="Ordway D."/>
            <person name="DeGroote M.A."/>
            <person name="Parker T."/>
            <person name="Sizemore C."/>
            <person name="Tallon L.J."/>
            <person name="Sadzewicz L.K."/>
            <person name="Sengamalay N."/>
            <person name="Fraser C.M."/>
            <person name="Hine E."/>
            <person name="Shefchek K.A."/>
            <person name="Das S.P."/>
            <person name="Tettelin H."/>
        </authorList>
    </citation>
    <scope>NUCLEOTIDE SEQUENCE [LARGE SCALE GENOMIC DNA]</scope>
    <source>
        <strain evidence="2 3">1513</strain>
    </source>
</reference>
<organism evidence="2 3">
    <name type="scientific">Mycobacteroides abscessus subsp. bolletii 1513</name>
    <dbReference type="NCBI Taxonomy" id="1299321"/>
    <lineage>
        <taxon>Bacteria</taxon>
        <taxon>Bacillati</taxon>
        <taxon>Actinomycetota</taxon>
        <taxon>Actinomycetes</taxon>
        <taxon>Mycobacteriales</taxon>
        <taxon>Mycobacteriaceae</taxon>
        <taxon>Mycobacteroides</taxon>
        <taxon>Mycobacteroides abscessus</taxon>
    </lineage>
</organism>
<proteinExistence type="predicted"/>
<gene>
    <name evidence="2" type="ORF">I540_3794</name>
</gene>
<dbReference type="AlphaFoldDB" id="X8DU03"/>
<dbReference type="EMBL" id="JAOJ01000002">
    <property type="protein sequence ID" value="EUA71020.1"/>
    <property type="molecule type" value="Genomic_DNA"/>
</dbReference>
<dbReference type="Proteomes" id="UP000023351">
    <property type="component" value="Unassembled WGS sequence"/>
</dbReference>
<name>X8DU03_9MYCO</name>
<accession>X8DU03</accession>
<comment type="caution">
    <text evidence="2">The sequence shown here is derived from an EMBL/GenBank/DDBJ whole genome shotgun (WGS) entry which is preliminary data.</text>
</comment>